<dbReference type="RefSeq" id="WP_132379755.1">
    <property type="nucleotide sequence ID" value="NZ_SLZZ01000005.1"/>
</dbReference>
<gene>
    <name evidence="4" type="ORF">EDD59_105107</name>
</gene>
<evidence type="ECO:0000313" key="4">
    <source>
        <dbReference type="EMBL" id="TCS80725.1"/>
    </source>
</evidence>
<evidence type="ECO:0000256" key="1">
    <source>
        <dbReference type="ARBA" id="ARBA00006068"/>
    </source>
</evidence>
<dbReference type="EMBL" id="SLZZ01000005">
    <property type="protein sequence ID" value="TCS80725.1"/>
    <property type="molecule type" value="Genomic_DNA"/>
</dbReference>
<feature type="domain" description="Cell envelope-related transcriptional attenuator" evidence="3">
    <location>
        <begin position="94"/>
        <end position="259"/>
    </location>
</feature>
<sequence>MTKKRHRRHRRVQKDRRKMTPWKIVLAVVGGAFVLLTTAGVAFAASKLGKLETTQLDTTKLNISSEIKHNETGYLNVALFGLDSRDGAITSGDRSDTIIVVSLNRETKEVRLCSVYRDTLLEQPDGSYNKANAAYSTDDAEGAVGMLNKNLDMDIQHYVTVNFNALVDVIDALGGIEVDLKTPEEVQLVNGYGNETSKVTGKELKLLDHTGKQLLNGVQAVSYSRIRYQVFDGDPNDGTDFRRTERQRYVLEQVVKKAQNADLSTINKIIDKVFPKVATNFTLTEILAYAKDVFDYKLTEMSGFPFDKTTATLSGVGSSVIPDDLEDNVIQLHKFFFDKDTYSPSSTVTLISSQIQQYAMNTVPDDEAALYEETWGGSTGDSGGTDYIDYGTTDYGTADSAASETSDFDGTDYGAIDSGSPDSTTGGGDTGTAEGGQEPSGSAGGTPDIGSTPGAGGTQNTAIE</sequence>
<keyword evidence="5" id="KW-1185">Reference proteome</keyword>
<protein>
    <submittedName>
        <fullName evidence="4">LytR family transcriptional attenuator</fullName>
    </submittedName>
</protein>
<evidence type="ECO:0000313" key="5">
    <source>
        <dbReference type="Proteomes" id="UP000295726"/>
    </source>
</evidence>
<dbReference type="InterPro" id="IPR050922">
    <property type="entry name" value="LytR/CpsA/Psr_CW_biosynth"/>
</dbReference>
<name>A0A4R3KCD3_9FIRM</name>
<evidence type="ECO:0000259" key="3">
    <source>
        <dbReference type="Pfam" id="PF03816"/>
    </source>
</evidence>
<reference evidence="4 5" key="1">
    <citation type="submission" date="2019-03" db="EMBL/GenBank/DDBJ databases">
        <title>Genomic Encyclopedia of Type Strains, Phase IV (KMG-IV): sequencing the most valuable type-strain genomes for metagenomic binning, comparative biology and taxonomic classification.</title>
        <authorList>
            <person name="Goeker M."/>
        </authorList>
    </citation>
    <scope>NUCLEOTIDE SEQUENCE [LARGE SCALE GENOMIC DNA]</scope>
    <source>
        <strain evidence="4 5">DSM 29489</strain>
    </source>
</reference>
<feature type="compositionally biased region" description="Gly residues" evidence="2">
    <location>
        <begin position="425"/>
        <end position="434"/>
    </location>
</feature>
<dbReference type="PANTHER" id="PTHR33392">
    <property type="entry name" value="POLYISOPRENYL-TEICHOIC ACID--PEPTIDOGLYCAN TEICHOIC ACID TRANSFERASE TAGU"/>
    <property type="match status" value="1"/>
</dbReference>
<accession>A0A4R3KCD3</accession>
<proteinExistence type="inferred from homology"/>
<dbReference type="Pfam" id="PF03816">
    <property type="entry name" value="LytR_cpsA_psr"/>
    <property type="match status" value="1"/>
</dbReference>
<comment type="similarity">
    <text evidence="1">Belongs to the LytR/CpsA/Psr (LCP) family.</text>
</comment>
<dbReference type="Proteomes" id="UP000295726">
    <property type="component" value="Unassembled WGS sequence"/>
</dbReference>
<feature type="region of interest" description="Disordered" evidence="2">
    <location>
        <begin position="399"/>
        <end position="464"/>
    </location>
</feature>
<dbReference type="NCBIfam" id="TIGR00350">
    <property type="entry name" value="lytR_cpsA_psr"/>
    <property type="match status" value="1"/>
</dbReference>
<organism evidence="4 5">
    <name type="scientific">Muricomes intestini</name>
    <dbReference type="NCBI Taxonomy" id="1796634"/>
    <lineage>
        <taxon>Bacteria</taxon>
        <taxon>Bacillati</taxon>
        <taxon>Bacillota</taxon>
        <taxon>Clostridia</taxon>
        <taxon>Lachnospirales</taxon>
        <taxon>Lachnospiraceae</taxon>
        <taxon>Muricomes</taxon>
    </lineage>
</organism>
<dbReference type="InterPro" id="IPR004474">
    <property type="entry name" value="LytR_CpsA_psr"/>
</dbReference>
<dbReference type="OrthoDB" id="27330at2"/>
<dbReference type="Gene3D" id="3.40.630.190">
    <property type="entry name" value="LCP protein"/>
    <property type="match status" value="1"/>
</dbReference>
<comment type="caution">
    <text evidence="4">The sequence shown here is derived from an EMBL/GenBank/DDBJ whole genome shotgun (WGS) entry which is preliminary data.</text>
</comment>
<dbReference type="PANTHER" id="PTHR33392:SF6">
    <property type="entry name" value="POLYISOPRENYL-TEICHOIC ACID--PEPTIDOGLYCAN TEICHOIC ACID TRANSFERASE TAGU"/>
    <property type="match status" value="1"/>
</dbReference>
<dbReference type="AlphaFoldDB" id="A0A4R3KCD3"/>
<evidence type="ECO:0000256" key="2">
    <source>
        <dbReference type="SAM" id="MobiDB-lite"/>
    </source>
</evidence>